<accession>A0A2V4N385</accession>
<comment type="subunit">
    <text evidence="3">UreD, UreF and UreG form a complex that acts as a GTP-hydrolysis-dependent molecular chaperone, activating the urease apoprotein by helping to assemble the nickel containing metallocenter of UreC. The UreE protein probably delivers the nickel.</text>
</comment>
<proteinExistence type="inferred from homology"/>
<comment type="subcellular location">
    <subcellularLocation>
        <location evidence="3">Cytoplasm</location>
    </subcellularLocation>
</comment>
<dbReference type="PANTHER" id="PTHR33643">
    <property type="entry name" value="UREASE ACCESSORY PROTEIN D"/>
    <property type="match status" value="1"/>
</dbReference>
<dbReference type="InterPro" id="IPR002669">
    <property type="entry name" value="UreD"/>
</dbReference>
<comment type="caution">
    <text evidence="4">The sequence shown here is derived from an EMBL/GenBank/DDBJ whole genome shotgun (WGS) entry which is preliminary data.</text>
</comment>
<evidence type="ECO:0000313" key="4">
    <source>
        <dbReference type="EMBL" id="PYC49224.1"/>
    </source>
</evidence>
<comment type="similarity">
    <text evidence="1 3">Belongs to the UreD family.</text>
</comment>
<gene>
    <name evidence="3" type="primary">ureD</name>
    <name evidence="4" type="ORF">DI396_01570</name>
</gene>
<keyword evidence="5" id="KW-1185">Reference proteome</keyword>
<keyword evidence="2 3" id="KW-0143">Chaperone</keyword>
<evidence type="ECO:0000313" key="5">
    <source>
        <dbReference type="Proteomes" id="UP000248012"/>
    </source>
</evidence>
<dbReference type="AlphaFoldDB" id="A0A2V4N385"/>
<dbReference type="GO" id="GO:0005737">
    <property type="term" value="C:cytoplasm"/>
    <property type="evidence" value="ECO:0007669"/>
    <property type="project" value="UniProtKB-SubCell"/>
</dbReference>
<dbReference type="Pfam" id="PF01774">
    <property type="entry name" value="UreD"/>
    <property type="match status" value="1"/>
</dbReference>
<sequence length="242" mass="26025">MRTSGALKLLFPQSRAAHMLQAVFLNTAGGVTGGDRLSIAATAGQDSHLQLTSQAAERLYRAKAEETGCLDVTLTVESGARLDWVPQETIMFDGARTRRQFTVDLASDARFLAVEPLALGRLAMGERVGSGLLHDIWRVRQNGRLIFADNLFLEGDLAGTCAHPALLAGHLATASLLYVGPDAEAQLAPLRAALGPFGGASMLRENLLFARLLAPDAFDLRRPLLPAIRQLSGTDLPKTWML</sequence>
<evidence type="ECO:0000256" key="1">
    <source>
        <dbReference type="ARBA" id="ARBA00007177"/>
    </source>
</evidence>
<dbReference type="OrthoDB" id="9798842at2"/>
<keyword evidence="3" id="KW-0963">Cytoplasm</keyword>
<evidence type="ECO:0000256" key="2">
    <source>
        <dbReference type="ARBA" id="ARBA00023186"/>
    </source>
</evidence>
<organism evidence="4 5">
    <name type="scientific">Litorivita pollutaquae</name>
    <dbReference type="NCBI Taxonomy" id="2200892"/>
    <lineage>
        <taxon>Bacteria</taxon>
        <taxon>Pseudomonadati</taxon>
        <taxon>Pseudomonadota</taxon>
        <taxon>Alphaproteobacteria</taxon>
        <taxon>Rhodobacterales</taxon>
        <taxon>Paracoccaceae</taxon>
        <taxon>Litorivita</taxon>
    </lineage>
</organism>
<name>A0A2V4N385_9RHOB</name>
<keyword evidence="3" id="KW-0996">Nickel insertion</keyword>
<reference evidence="4 5" key="1">
    <citation type="submission" date="2018-05" db="EMBL/GenBank/DDBJ databases">
        <title>Oceanovita maritima gen. nov., sp. nov., a marine bacterium in the family Rhodobacteraceae isolated from surface seawater of Lundu port Xiamen, China.</title>
        <authorList>
            <person name="Hetharua B.H."/>
            <person name="Min D."/>
            <person name="Liao H."/>
            <person name="Tian Y."/>
        </authorList>
    </citation>
    <scope>NUCLEOTIDE SEQUENCE [LARGE SCALE GENOMIC DNA]</scope>
    <source>
        <strain evidence="4 5">FSX-11</strain>
    </source>
</reference>
<evidence type="ECO:0000256" key="3">
    <source>
        <dbReference type="HAMAP-Rule" id="MF_01384"/>
    </source>
</evidence>
<dbReference type="HAMAP" id="MF_01384">
    <property type="entry name" value="UreD"/>
    <property type="match status" value="1"/>
</dbReference>
<comment type="function">
    <text evidence="3">Required for maturation of urease via the functional incorporation of the urease nickel metallocenter.</text>
</comment>
<protein>
    <recommendedName>
        <fullName evidence="3">Urease accessory protein UreD</fullName>
    </recommendedName>
</protein>
<dbReference type="EMBL" id="QFVT01000002">
    <property type="protein sequence ID" value="PYC49224.1"/>
    <property type="molecule type" value="Genomic_DNA"/>
</dbReference>
<dbReference type="Proteomes" id="UP000248012">
    <property type="component" value="Unassembled WGS sequence"/>
</dbReference>
<dbReference type="PANTHER" id="PTHR33643:SF1">
    <property type="entry name" value="UREASE ACCESSORY PROTEIN D"/>
    <property type="match status" value="1"/>
</dbReference>
<dbReference type="GO" id="GO:0016151">
    <property type="term" value="F:nickel cation binding"/>
    <property type="evidence" value="ECO:0007669"/>
    <property type="project" value="UniProtKB-UniRule"/>
</dbReference>